<dbReference type="PROSITE" id="PS51257">
    <property type="entry name" value="PROKAR_LIPOPROTEIN"/>
    <property type="match status" value="1"/>
</dbReference>
<keyword evidence="3" id="KW-1185">Reference proteome</keyword>
<evidence type="ECO:0000313" key="2">
    <source>
        <dbReference type="EMBL" id="ELY36293.1"/>
    </source>
</evidence>
<comment type="caution">
    <text evidence="2">The sequence shown here is derived from an EMBL/GenBank/DDBJ whole genome shotgun (WGS) entry which is preliminary data.</text>
</comment>
<feature type="transmembrane region" description="Helical" evidence="1">
    <location>
        <begin position="9"/>
        <end position="28"/>
    </location>
</feature>
<protein>
    <submittedName>
        <fullName evidence="2">Uncharacterized protein</fullName>
    </submittedName>
</protein>
<dbReference type="STRING" id="1114856.GCA_000383975_01583"/>
<dbReference type="PATRIC" id="fig|1114856.3.peg.4567"/>
<organism evidence="2 3">
    <name type="scientific">Natronorubrum tibetense GA33</name>
    <dbReference type="NCBI Taxonomy" id="1114856"/>
    <lineage>
        <taxon>Archaea</taxon>
        <taxon>Methanobacteriati</taxon>
        <taxon>Methanobacteriota</taxon>
        <taxon>Stenosarchaea group</taxon>
        <taxon>Halobacteria</taxon>
        <taxon>Halobacteriales</taxon>
        <taxon>Natrialbaceae</taxon>
        <taxon>Natronorubrum</taxon>
    </lineage>
</organism>
<reference evidence="2 3" key="1">
    <citation type="journal article" date="2014" name="PLoS Genet.">
        <title>Phylogenetically driven sequencing of extremely halophilic archaea reveals strategies for static and dynamic osmo-response.</title>
        <authorList>
            <person name="Becker E.A."/>
            <person name="Seitzer P.M."/>
            <person name="Tritt A."/>
            <person name="Larsen D."/>
            <person name="Krusor M."/>
            <person name="Yao A.I."/>
            <person name="Wu D."/>
            <person name="Madern D."/>
            <person name="Eisen J.A."/>
            <person name="Darling A.E."/>
            <person name="Facciotti M.T."/>
        </authorList>
    </citation>
    <scope>NUCLEOTIDE SEQUENCE [LARGE SCALE GENOMIC DNA]</scope>
    <source>
        <strain evidence="2 3">GA33</strain>
    </source>
</reference>
<keyword evidence="1" id="KW-1133">Transmembrane helix</keyword>
<dbReference type="EMBL" id="AOHW01000052">
    <property type="protein sequence ID" value="ELY36293.1"/>
    <property type="molecule type" value="Genomic_DNA"/>
</dbReference>
<sequence length="110" mass="11712">MFGIGRPSWILPVAFVAGCIAAATGGFYDSHANNGLTGVVIAIVPLYLFVVLYRILRSSDPITAGDTVFVGMTLALMDLIAYIPLMMVLGYLGGIAGDFLRRRLNGPIGY</sequence>
<evidence type="ECO:0000313" key="3">
    <source>
        <dbReference type="Proteomes" id="UP000011599"/>
    </source>
</evidence>
<feature type="transmembrane region" description="Helical" evidence="1">
    <location>
        <begin position="34"/>
        <end position="56"/>
    </location>
</feature>
<proteinExistence type="predicted"/>
<accession>L9VJ16</accession>
<dbReference type="AlphaFoldDB" id="L9VJ16"/>
<evidence type="ECO:0000256" key="1">
    <source>
        <dbReference type="SAM" id="Phobius"/>
    </source>
</evidence>
<dbReference type="eggNOG" id="arCOG13459">
    <property type="taxonomic scope" value="Archaea"/>
</dbReference>
<dbReference type="Proteomes" id="UP000011599">
    <property type="component" value="Unassembled WGS sequence"/>
</dbReference>
<gene>
    <name evidence="2" type="ORF">C496_22104</name>
</gene>
<name>L9VJ16_9EURY</name>
<feature type="transmembrane region" description="Helical" evidence="1">
    <location>
        <begin position="68"/>
        <end position="92"/>
    </location>
</feature>
<keyword evidence="1" id="KW-0812">Transmembrane</keyword>
<keyword evidence="1" id="KW-0472">Membrane</keyword>